<dbReference type="Proteomes" id="UP000260758">
    <property type="component" value="Unassembled WGS sequence"/>
</dbReference>
<dbReference type="RefSeq" id="WP_117718157.1">
    <property type="nucleotide sequence ID" value="NZ_QSTP01000001.1"/>
</dbReference>
<protein>
    <submittedName>
        <fullName evidence="1">Uncharacterized protein</fullName>
    </submittedName>
</protein>
<comment type="caution">
    <text evidence="1">The sequence shown here is derived from an EMBL/GenBank/DDBJ whole genome shotgun (WGS) entry which is preliminary data.</text>
</comment>
<evidence type="ECO:0000313" key="2">
    <source>
        <dbReference type="Proteomes" id="UP000260758"/>
    </source>
</evidence>
<evidence type="ECO:0000313" key="1">
    <source>
        <dbReference type="EMBL" id="RGM75399.1"/>
    </source>
</evidence>
<accession>A0A3E4YKW6</accession>
<reference evidence="1 2" key="1">
    <citation type="submission" date="2018-08" db="EMBL/GenBank/DDBJ databases">
        <title>A genome reference for cultivated species of the human gut microbiota.</title>
        <authorList>
            <person name="Zou Y."/>
            <person name="Xue W."/>
            <person name="Luo G."/>
        </authorList>
    </citation>
    <scope>NUCLEOTIDE SEQUENCE [LARGE SCALE GENOMIC DNA]</scope>
    <source>
        <strain evidence="1 2">OM07-13</strain>
    </source>
</reference>
<name>A0A3E4YKW6_9FIRM</name>
<dbReference type="AlphaFoldDB" id="A0A3E4YKW6"/>
<gene>
    <name evidence="1" type="ORF">DXB99_02440</name>
</gene>
<sequence length="442" mass="51555">MSLFTKNHVYALINDLAAQLNDEMIMALSICHIDNNLMQISFDNDNNILNVNIDGTDYKIHKQTFLEFISEEDFNSIFNIVETNNQKQNIDNLEDIPDELKPKEISKPVVHEKTMEEIEAEEKERERKKFRAFVTETEQPDEEQLIFMDNDLDENEDNCEEEIPDDLTGDEIDEIIENQKDPEPEIPSFSKYDIDKDMQQLNSNIEDNNDDDETVNGVIPFKEKYPYIEQTSVHASDCVYKLFRASIRHKGSPMIDELFFYIYPLTLKKNDPSTEIVAYCYYRGQNITVSSFDGQNNLVRLKAGEYEFLIRGTFVDGKFDATINTTGNSATTEDQLTIAQTFINNINSGTIDSQNGHIKFKYVGWESDPNKLYEGIIEIFPTDFKTDSFLIVRRIEDYIDYFYTDKIELGDKKIYIQTKDEMQELVCWWDNNVIRYELILAS</sequence>
<dbReference type="EMBL" id="QSTP01000001">
    <property type="protein sequence ID" value="RGM75399.1"/>
    <property type="molecule type" value="Genomic_DNA"/>
</dbReference>
<organism evidence="1 2">
    <name type="scientific">Agathobacter rectalis</name>
    <dbReference type="NCBI Taxonomy" id="39491"/>
    <lineage>
        <taxon>Bacteria</taxon>
        <taxon>Bacillati</taxon>
        <taxon>Bacillota</taxon>
        <taxon>Clostridia</taxon>
        <taxon>Lachnospirales</taxon>
        <taxon>Lachnospiraceae</taxon>
        <taxon>Agathobacter</taxon>
    </lineage>
</organism>
<proteinExistence type="predicted"/>